<evidence type="ECO:0000256" key="6">
    <source>
        <dbReference type="ARBA" id="ARBA00022989"/>
    </source>
</evidence>
<proteinExistence type="inferred from homology"/>
<keyword evidence="4" id="KW-1003">Cell membrane</keyword>
<keyword evidence="3" id="KW-0813">Transport</keyword>
<evidence type="ECO:0000313" key="13">
    <source>
        <dbReference type="EMBL" id="GAL26605.1"/>
    </source>
</evidence>
<evidence type="ECO:0000256" key="4">
    <source>
        <dbReference type="ARBA" id="ARBA00022475"/>
    </source>
</evidence>
<protein>
    <submittedName>
        <fullName evidence="13">Sodium-solute symporter putative</fullName>
    </submittedName>
</protein>
<evidence type="ECO:0000256" key="10">
    <source>
        <dbReference type="ARBA" id="ARBA00023201"/>
    </source>
</evidence>
<name>A0ABQ0JCX4_9VIBR</name>
<comment type="similarity">
    <text evidence="2 11">Belongs to the sodium:solute symporter (SSF) (TC 2.A.21) family.</text>
</comment>
<keyword evidence="6 12" id="KW-1133">Transmembrane helix</keyword>
<keyword evidence="10" id="KW-0739">Sodium transport</keyword>
<accession>A0ABQ0JCX4</accession>
<sequence>MRLRRVFIYLLFAVLGVLLNLFYDGQVFDNQNEVILDFVFNHTNPIIIGLIISALAAAAMSTLDSTYNSMATVATFDIYKRFIKTDAEDTHYESTARKMSLVAAASVVVPAILAVSNESVLKTIASLTSIFVGIRLGSFVLGIASKKANEKRHYSRKYC</sequence>
<dbReference type="Pfam" id="PF00474">
    <property type="entry name" value="SSF"/>
    <property type="match status" value="1"/>
</dbReference>
<evidence type="ECO:0000256" key="2">
    <source>
        <dbReference type="ARBA" id="ARBA00006434"/>
    </source>
</evidence>
<keyword evidence="5 12" id="KW-0812">Transmembrane</keyword>
<evidence type="ECO:0000256" key="7">
    <source>
        <dbReference type="ARBA" id="ARBA00023053"/>
    </source>
</evidence>
<comment type="caution">
    <text evidence="13">The sequence shown here is derived from an EMBL/GenBank/DDBJ whole genome shotgun (WGS) entry which is preliminary data.</text>
</comment>
<evidence type="ECO:0000256" key="3">
    <source>
        <dbReference type="ARBA" id="ARBA00022448"/>
    </source>
</evidence>
<comment type="subcellular location">
    <subcellularLocation>
        <location evidence="1">Cell membrane</location>
        <topology evidence="1">Multi-pass membrane protein</topology>
    </subcellularLocation>
</comment>
<dbReference type="Proteomes" id="UP000029223">
    <property type="component" value="Unassembled WGS sequence"/>
</dbReference>
<dbReference type="PANTHER" id="PTHR42985:SF47">
    <property type="entry name" value="INTEGRAL MEMBRANE TRANSPORT PROTEIN"/>
    <property type="match status" value="1"/>
</dbReference>
<feature type="transmembrane region" description="Helical" evidence="12">
    <location>
        <begin position="99"/>
        <end position="117"/>
    </location>
</feature>
<evidence type="ECO:0000256" key="1">
    <source>
        <dbReference type="ARBA" id="ARBA00004651"/>
    </source>
</evidence>
<evidence type="ECO:0000256" key="12">
    <source>
        <dbReference type="SAM" id="Phobius"/>
    </source>
</evidence>
<dbReference type="PANTHER" id="PTHR42985">
    <property type="entry name" value="SODIUM-COUPLED MONOCARBOXYLATE TRANSPORTER"/>
    <property type="match status" value="1"/>
</dbReference>
<dbReference type="PROSITE" id="PS50283">
    <property type="entry name" value="NA_SOLUT_SYMP_3"/>
    <property type="match status" value="1"/>
</dbReference>
<evidence type="ECO:0000256" key="5">
    <source>
        <dbReference type="ARBA" id="ARBA00022692"/>
    </source>
</evidence>
<feature type="transmembrane region" description="Helical" evidence="12">
    <location>
        <begin position="123"/>
        <end position="144"/>
    </location>
</feature>
<evidence type="ECO:0000256" key="9">
    <source>
        <dbReference type="ARBA" id="ARBA00023136"/>
    </source>
</evidence>
<evidence type="ECO:0000313" key="14">
    <source>
        <dbReference type="Proteomes" id="UP000029223"/>
    </source>
</evidence>
<keyword evidence="14" id="KW-1185">Reference proteome</keyword>
<dbReference type="InterPro" id="IPR051163">
    <property type="entry name" value="Sodium:Solute_Symporter_SSF"/>
</dbReference>
<dbReference type="EMBL" id="BBMS01000020">
    <property type="protein sequence ID" value="GAL26605.1"/>
    <property type="molecule type" value="Genomic_DNA"/>
</dbReference>
<dbReference type="InterPro" id="IPR001734">
    <property type="entry name" value="Na/solute_symporter"/>
</dbReference>
<keyword evidence="8" id="KW-0406">Ion transport</keyword>
<dbReference type="InterPro" id="IPR038377">
    <property type="entry name" value="Na/Glc_symporter_sf"/>
</dbReference>
<evidence type="ECO:0000256" key="8">
    <source>
        <dbReference type="ARBA" id="ARBA00023065"/>
    </source>
</evidence>
<keyword evidence="9 12" id="KW-0472">Membrane</keyword>
<reference evidence="14" key="1">
    <citation type="submission" date="2014-09" db="EMBL/GenBank/DDBJ databases">
        <title>Vibrio variabilis JCM 19239. (C206) whole genome shotgun sequence.</title>
        <authorList>
            <person name="Sawabe T."/>
            <person name="Meirelles P."/>
            <person name="Nakanishi M."/>
            <person name="Sayaka M."/>
            <person name="Hattori M."/>
            <person name="Ohkuma M."/>
        </authorList>
    </citation>
    <scope>NUCLEOTIDE SEQUENCE [LARGE SCALE GENOMIC DNA]</scope>
    <source>
        <strain evidence="14">JCM 19239</strain>
    </source>
</reference>
<organism evidence="13 14">
    <name type="scientific">Vibrio variabilis</name>
    <dbReference type="NCBI Taxonomy" id="990271"/>
    <lineage>
        <taxon>Bacteria</taxon>
        <taxon>Pseudomonadati</taxon>
        <taxon>Pseudomonadota</taxon>
        <taxon>Gammaproteobacteria</taxon>
        <taxon>Vibrionales</taxon>
        <taxon>Vibrionaceae</taxon>
        <taxon>Vibrio</taxon>
    </lineage>
</organism>
<gene>
    <name evidence="13" type="ORF">JCM19239_107</name>
</gene>
<feature type="transmembrane region" description="Helical" evidence="12">
    <location>
        <begin position="43"/>
        <end position="63"/>
    </location>
</feature>
<dbReference type="Gene3D" id="1.20.1730.10">
    <property type="entry name" value="Sodium/glucose cotransporter"/>
    <property type="match status" value="1"/>
</dbReference>
<keyword evidence="7" id="KW-0915">Sodium</keyword>
<feature type="transmembrane region" description="Helical" evidence="12">
    <location>
        <begin position="7"/>
        <end position="23"/>
    </location>
</feature>
<evidence type="ECO:0000256" key="11">
    <source>
        <dbReference type="RuleBase" id="RU362091"/>
    </source>
</evidence>
<reference evidence="14" key="2">
    <citation type="submission" date="2014-09" db="EMBL/GenBank/DDBJ databases">
        <authorList>
            <consortium name="NBRP consortium"/>
            <person name="Sawabe T."/>
            <person name="Meirelles P."/>
            <person name="Nakanishi M."/>
            <person name="Sayaka M."/>
            <person name="Hattori M."/>
            <person name="Ohkuma M."/>
        </authorList>
    </citation>
    <scope>NUCLEOTIDE SEQUENCE [LARGE SCALE GENOMIC DNA]</scope>
    <source>
        <strain evidence="14">JCM 19239</strain>
    </source>
</reference>